<proteinExistence type="predicted"/>
<dbReference type="EMBL" id="CABGHF010000029">
    <property type="protein sequence ID" value="VUS93034.1"/>
    <property type="molecule type" value="Genomic_DNA"/>
</dbReference>
<dbReference type="InterPro" id="IPR016032">
    <property type="entry name" value="Sig_transdc_resp-reg_C-effctor"/>
</dbReference>
<reference evidence="1 2" key="1">
    <citation type="submission" date="2019-07" db="EMBL/GenBank/DDBJ databases">
        <authorList>
            <person name="Brisse S."/>
            <person name="Rodrigues C."/>
            <person name="Thorpe H."/>
        </authorList>
    </citation>
    <scope>NUCLEOTIDE SEQUENCE [LARGE SCALE GENOMIC DNA]</scope>
    <source>
        <strain evidence="1">SB6408</strain>
    </source>
</reference>
<organism evidence="1 2">
    <name type="scientific">Klebsiella spallanzanii</name>
    <dbReference type="NCBI Taxonomy" id="2587528"/>
    <lineage>
        <taxon>Bacteria</taxon>
        <taxon>Pseudomonadati</taxon>
        <taxon>Pseudomonadota</taxon>
        <taxon>Gammaproteobacteria</taxon>
        <taxon>Enterobacterales</taxon>
        <taxon>Enterobacteriaceae</taxon>
        <taxon>Klebsiella/Raoultella group</taxon>
        <taxon>Klebsiella</taxon>
    </lineage>
</organism>
<accession>A0A564MGV7</accession>
<dbReference type="RefSeq" id="WP_142463605.1">
    <property type="nucleotide sequence ID" value="NZ_CABGHF010000029.1"/>
</dbReference>
<dbReference type="Proteomes" id="UP000318370">
    <property type="component" value="Unassembled WGS sequence"/>
</dbReference>
<protein>
    <submittedName>
        <fullName evidence="1">Uncharacterized protein</fullName>
    </submittedName>
</protein>
<gene>
    <name evidence="1" type="ORF">SB6408_05807</name>
</gene>
<sequence length="198" mass="23057">MELYIISENLFLINGLRSTLIFGLSLVKNILPIEALVKKYNAQSLLIIDTRVNLDKKFYSSLSKKEVAVIFFIDRNSVESPCFVYTDNSIHHEIFSIRNNLSSLFFKKLSVVFTHHIFTDMECKLLTFIFEGKSISDFCQKYKIKKNTYDTHISNILSKVGGGRILCLYKLKQVIYYDIMRISFSLKPTKDKRQKITL</sequence>
<name>A0A564MGV7_9ENTR</name>
<dbReference type="GO" id="GO:0003677">
    <property type="term" value="F:DNA binding"/>
    <property type="evidence" value="ECO:0007669"/>
    <property type="project" value="InterPro"/>
</dbReference>
<evidence type="ECO:0000313" key="2">
    <source>
        <dbReference type="Proteomes" id="UP000318370"/>
    </source>
</evidence>
<dbReference type="GO" id="GO:0006355">
    <property type="term" value="P:regulation of DNA-templated transcription"/>
    <property type="evidence" value="ECO:0007669"/>
    <property type="project" value="InterPro"/>
</dbReference>
<evidence type="ECO:0000313" key="1">
    <source>
        <dbReference type="EMBL" id="VUS93034.1"/>
    </source>
</evidence>
<dbReference type="SUPFAM" id="SSF46894">
    <property type="entry name" value="C-terminal effector domain of the bipartite response regulators"/>
    <property type="match status" value="1"/>
</dbReference>
<dbReference type="AlphaFoldDB" id="A0A564MGV7"/>